<dbReference type="GO" id="GO:0060261">
    <property type="term" value="P:positive regulation of transcription initiation by RNA polymerase II"/>
    <property type="evidence" value="ECO:0007669"/>
    <property type="project" value="TreeGrafter"/>
</dbReference>
<evidence type="ECO:0000256" key="1">
    <source>
        <dbReference type="ARBA" id="ARBA00004123"/>
    </source>
</evidence>
<dbReference type="EMBL" id="CAKOFQ010007137">
    <property type="protein sequence ID" value="CAH1992212.1"/>
    <property type="molecule type" value="Genomic_DNA"/>
</dbReference>
<dbReference type="InterPro" id="IPR021429">
    <property type="entry name" value="Mediator_Med24"/>
</dbReference>
<keyword evidence="10" id="KW-1185">Reference proteome</keyword>
<dbReference type="OrthoDB" id="21216at2759"/>
<evidence type="ECO:0000256" key="6">
    <source>
        <dbReference type="ARBA" id="ARBA00023163"/>
    </source>
</evidence>
<evidence type="ECO:0000256" key="7">
    <source>
        <dbReference type="ARBA" id="ARBA00023242"/>
    </source>
</evidence>
<proteinExistence type="inferred from homology"/>
<evidence type="ECO:0000256" key="2">
    <source>
        <dbReference type="ARBA" id="ARBA00007864"/>
    </source>
</evidence>
<evidence type="ECO:0000256" key="8">
    <source>
        <dbReference type="ARBA" id="ARBA00031960"/>
    </source>
</evidence>
<dbReference type="PANTHER" id="PTHR12898">
    <property type="entry name" value="MEDIATOR OF RNA POLYMERASE II TRANSCRIPTION SUBUNIT 24"/>
    <property type="match status" value="1"/>
</dbReference>
<name>A0A9P0LB42_ACAOB</name>
<gene>
    <name evidence="9" type="ORF">ACAOBT_LOCUS20727</name>
</gene>
<evidence type="ECO:0000256" key="4">
    <source>
        <dbReference type="ARBA" id="ARBA00023015"/>
    </source>
</evidence>
<comment type="subcellular location">
    <subcellularLocation>
        <location evidence="1">Nucleus</location>
    </subcellularLocation>
</comment>
<sequence>MVMESKTTSKTSSLKALLLRAWRERWTDLQWGINIKTVLPRGVSGDVYNLADCILQQAVVGAGANQLVLSYLKHSLSAQLVSHAAVLQRLGKYNQLSKEHCVFSLLEFLEGMLPGVTCCGKPEETLLATAVLSVALWLLNILEQCQKASHIIQKATDLIKVLLTDDFYVSLICLGRYNDSELFAETNRKCAELREILKESDEALHYVRKLENIDVHMLRLAIKTETWPGSLIQCWLEVTLIGNPGCPTNVLAEQLQIFKTLKGYSNARLYAELMRGSLLSLYNVSQTSQESQRSAFAFLKVPHILVSLTGGKPDTNNVVQAVELMLQHSPLLDAMDAIGTSSSFKCLLDELAKSRLLTESQVKTLLESRKPPPLLKAESGPGGSGMSNYWYICAESTLSGILKTLNSDYHKIQDALLGMLHTVLTGKSFELILAVTTVKGQLRNLVNSLIRFNEWSKSGSDKARSQLFDITFVMLVAIVQNYGSTAVLDENGDSLFEQWVRACMVERQRPKAPEQMLKLGDSAVIESLLEQFNTGESDFKPGVKWQEVLFNIPGVMKEVLVAWEQGALVAQDVKRILDAVRGRMCCLALAAAAWLCSYMRTAPQDTLLKPANMVQQLLAPPAGESVEDSLRDRWQLTCDIVRRMQRDVPPCMPPATAAAKTGATGEQLVGRRPALDELKAAWTQAMRKGALDHKPAKTLRCLLDTAGSRWLVSAVINELLKLRYKDQLHRGVDLALAIFHVDIAGCTWQLLSHVLPQLLYNDLQADSLMEPQLPALAYLTSYSVYTAWEALGEDSSNGEPLPKQQRLSENLDMDSKPRDQLLSSLSQLLYMFEGGIQEGAITQQTYFAFHLIKALVEVKTEPSSAVLAAIPPVLISDLLKTLPELFSYPLLLHIHDVCASAGRINMAKDLCVLRNYHLKNISNT</sequence>
<organism evidence="9 10">
    <name type="scientific">Acanthoscelides obtectus</name>
    <name type="common">Bean weevil</name>
    <name type="synonym">Bruchus obtectus</name>
    <dbReference type="NCBI Taxonomy" id="200917"/>
    <lineage>
        <taxon>Eukaryota</taxon>
        <taxon>Metazoa</taxon>
        <taxon>Ecdysozoa</taxon>
        <taxon>Arthropoda</taxon>
        <taxon>Hexapoda</taxon>
        <taxon>Insecta</taxon>
        <taxon>Pterygota</taxon>
        <taxon>Neoptera</taxon>
        <taxon>Endopterygota</taxon>
        <taxon>Coleoptera</taxon>
        <taxon>Polyphaga</taxon>
        <taxon>Cucujiformia</taxon>
        <taxon>Chrysomeloidea</taxon>
        <taxon>Chrysomelidae</taxon>
        <taxon>Bruchinae</taxon>
        <taxon>Bruchini</taxon>
        <taxon>Acanthoscelides</taxon>
    </lineage>
</organism>
<dbReference type="Pfam" id="PF11277">
    <property type="entry name" value="Med24_N"/>
    <property type="match status" value="2"/>
</dbReference>
<dbReference type="GO" id="GO:0016592">
    <property type="term" value="C:mediator complex"/>
    <property type="evidence" value="ECO:0007669"/>
    <property type="project" value="InterPro"/>
</dbReference>
<dbReference type="PANTHER" id="PTHR12898:SF1">
    <property type="entry name" value="MEDIATOR OF RNA POLYMERASE II TRANSCRIPTION SUBUNIT 24"/>
    <property type="match status" value="1"/>
</dbReference>
<comment type="similarity">
    <text evidence="2">Belongs to the Mediator complex subunit 24 family.</text>
</comment>
<keyword evidence="4" id="KW-0805">Transcription regulation</keyword>
<dbReference type="Proteomes" id="UP001152888">
    <property type="component" value="Unassembled WGS sequence"/>
</dbReference>
<keyword evidence="7" id="KW-0539">Nucleus</keyword>
<comment type="caution">
    <text evidence="9">The sequence shown here is derived from an EMBL/GenBank/DDBJ whole genome shotgun (WGS) entry which is preliminary data.</text>
</comment>
<accession>A0A9P0LB42</accession>
<evidence type="ECO:0000313" key="10">
    <source>
        <dbReference type="Proteomes" id="UP001152888"/>
    </source>
</evidence>
<dbReference type="AlphaFoldDB" id="A0A9P0LB42"/>
<keyword evidence="5" id="KW-0010">Activator</keyword>
<evidence type="ECO:0000313" key="9">
    <source>
        <dbReference type="EMBL" id="CAH1992212.1"/>
    </source>
</evidence>
<keyword evidence="6" id="KW-0804">Transcription</keyword>
<dbReference type="GO" id="GO:0003712">
    <property type="term" value="F:transcription coregulator activity"/>
    <property type="evidence" value="ECO:0007669"/>
    <property type="project" value="TreeGrafter"/>
</dbReference>
<evidence type="ECO:0000256" key="3">
    <source>
        <dbReference type="ARBA" id="ARBA00019693"/>
    </source>
</evidence>
<reference evidence="9" key="1">
    <citation type="submission" date="2022-03" db="EMBL/GenBank/DDBJ databases">
        <authorList>
            <person name="Sayadi A."/>
        </authorList>
    </citation>
    <scope>NUCLEOTIDE SEQUENCE</scope>
</reference>
<protein>
    <recommendedName>
        <fullName evidence="3">Mediator of RNA polymerase II transcription subunit 24</fullName>
    </recommendedName>
    <alternativeName>
        <fullName evidence="8">Mediator complex subunit 24</fullName>
    </alternativeName>
</protein>
<evidence type="ECO:0000256" key="5">
    <source>
        <dbReference type="ARBA" id="ARBA00023159"/>
    </source>
</evidence>